<sequence>MYQFDPFPKPQSVPVMKPARVLRPVLGPEPEKVNPLVLPGQPGDELLGCPTV</sequence>
<dbReference type="AlphaFoldDB" id="A0A0E9WHX2"/>
<name>A0A0E9WHX2_ANGAN</name>
<organism evidence="1">
    <name type="scientific">Anguilla anguilla</name>
    <name type="common">European freshwater eel</name>
    <name type="synonym">Muraena anguilla</name>
    <dbReference type="NCBI Taxonomy" id="7936"/>
    <lineage>
        <taxon>Eukaryota</taxon>
        <taxon>Metazoa</taxon>
        <taxon>Chordata</taxon>
        <taxon>Craniata</taxon>
        <taxon>Vertebrata</taxon>
        <taxon>Euteleostomi</taxon>
        <taxon>Actinopterygii</taxon>
        <taxon>Neopterygii</taxon>
        <taxon>Teleostei</taxon>
        <taxon>Anguilliformes</taxon>
        <taxon>Anguillidae</taxon>
        <taxon>Anguilla</taxon>
    </lineage>
</organism>
<accession>A0A0E9WHX2</accession>
<evidence type="ECO:0000313" key="1">
    <source>
        <dbReference type="EMBL" id="JAH89083.1"/>
    </source>
</evidence>
<reference evidence="1" key="1">
    <citation type="submission" date="2014-11" db="EMBL/GenBank/DDBJ databases">
        <authorList>
            <person name="Amaro Gonzalez C."/>
        </authorList>
    </citation>
    <scope>NUCLEOTIDE SEQUENCE</scope>
</reference>
<proteinExistence type="predicted"/>
<dbReference type="EMBL" id="GBXM01019494">
    <property type="protein sequence ID" value="JAH89083.1"/>
    <property type="molecule type" value="Transcribed_RNA"/>
</dbReference>
<protein>
    <submittedName>
        <fullName evidence="1">Uncharacterized protein</fullName>
    </submittedName>
</protein>
<reference evidence="1" key="2">
    <citation type="journal article" date="2015" name="Fish Shellfish Immunol.">
        <title>Early steps in the European eel (Anguilla anguilla)-Vibrio vulnificus interaction in the gills: Role of the RtxA13 toxin.</title>
        <authorList>
            <person name="Callol A."/>
            <person name="Pajuelo D."/>
            <person name="Ebbesson L."/>
            <person name="Teles M."/>
            <person name="MacKenzie S."/>
            <person name="Amaro C."/>
        </authorList>
    </citation>
    <scope>NUCLEOTIDE SEQUENCE</scope>
</reference>